<dbReference type="OrthoDB" id="273067at2759"/>
<evidence type="ECO:0000313" key="5">
    <source>
        <dbReference type="EMBL" id="KDR20074.1"/>
    </source>
</evidence>
<dbReference type="InterPro" id="IPR001680">
    <property type="entry name" value="WD40_rpt"/>
</dbReference>
<keyword evidence="6" id="KW-1185">Reference proteome</keyword>
<protein>
    <submittedName>
        <fullName evidence="5">THO complex subunit 6</fullName>
    </submittedName>
</protein>
<keyword evidence="2 4" id="KW-0853">WD repeat</keyword>
<dbReference type="PROSITE" id="PS00678">
    <property type="entry name" value="WD_REPEATS_1"/>
    <property type="match status" value="1"/>
</dbReference>
<dbReference type="eggNOG" id="KOG0649">
    <property type="taxonomic scope" value="Eukaryota"/>
</dbReference>
<name>A0A067RKP7_ZOONE</name>
<reference evidence="5 6" key="1">
    <citation type="journal article" date="2014" name="Nat. Commun.">
        <title>Molecular traces of alternative social organization in a termite genome.</title>
        <authorList>
            <person name="Terrapon N."/>
            <person name="Li C."/>
            <person name="Robertson H.M."/>
            <person name="Ji L."/>
            <person name="Meng X."/>
            <person name="Booth W."/>
            <person name="Chen Z."/>
            <person name="Childers C.P."/>
            <person name="Glastad K.M."/>
            <person name="Gokhale K."/>
            <person name="Gowin J."/>
            <person name="Gronenberg W."/>
            <person name="Hermansen R.A."/>
            <person name="Hu H."/>
            <person name="Hunt B.G."/>
            <person name="Huylmans A.K."/>
            <person name="Khalil S.M."/>
            <person name="Mitchell R.D."/>
            <person name="Munoz-Torres M.C."/>
            <person name="Mustard J.A."/>
            <person name="Pan H."/>
            <person name="Reese J.T."/>
            <person name="Scharf M.E."/>
            <person name="Sun F."/>
            <person name="Vogel H."/>
            <person name="Xiao J."/>
            <person name="Yang W."/>
            <person name="Yang Z."/>
            <person name="Yang Z."/>
            <person name="Zhou J."/>
            <person name="Zhu J."/>
            <person name="Brent C.S."/>
            <person name="Elsik C.G."/>
            <person name="Goodisman M.A."/>
            <person name="Liberles D.A."/>
            <person name="Roe R.M."/>
            <person name="Vargo E.L."/>
            <person name="Vilcinskas A."/>
            <person name="Wang J."/>
            <person name="Bornberg-Bauer E."/>
            <person name="Korb J."/>
            <person name="Zhang G."/>
            <person name="Liebig J."/>
        </authorList>
    </citation>
    <scope>NUCLEOTIDE SEQUENCE [LARGE SCALE GENOMIC DNA]</scope>
    <source>
        <tissue evidence="5">Whole organism</tissue>
    </source>
</reference>
<dbReference type="OMA" id="FTEDWLL"/>
<dbReference type="AlphaFoldDB" id="A0A067RKP7"/>
<evidence type="ECO:0000256" key="1">
    <source>
        <dbReference type="ARBA" id="ARBA00009728"/>
    </source>
</evidence>
<dbReference type="InterPro" id="IPR042626">
    <property type="entry name" value="THOC6"/>
</dbReference>
<dbReference type="InterPro" id="IPR015943">
    <property type="entry name" value="WD40/YVTN_repeat-like_dom_sf"/>
</dbReference>
<dbReference type="PANTHER" id="PTHR44411">
    <property type="entry name" value="THO COMPLEX SUBUNIT 6 HOMOLOG"/>
    <property type="match status" value="1"/>
</dbReference>
<dbReference type="SMART" id="SM00320">
    <property type="entry name" value="WD40"/>
    <property type="match status" value="2"/>
</dbReference>
<dbReference type="STRING" id="136037.A0A067RKP7"/>
<dbReference type="SUPFAM" id="SSF50978">
    <property type="entry name" value="WD40 repeat-like"/>
    <property type="match status" value="1"/>
</dbReference>
<sequence length="326" mass="36173">MVDKLLYNTILSQTFSPCGSYLLVGNTYGDIAVYDLQKILSPGDGLTPSCRKAEYHFSVKQDVQICSLVTTEKFLLIGMVGEITGWDWKTITYSKNPKLAFSIQIPTAKDALEKPDVNSMLYCKTNGHIYAGCGDNKIYIFSLEDGKLIRTMEGHDDYIHSIHNIGSQLVSASEDGSVRLWDLKQEAHTNTVQPYLSDKLARPELGKWIGAASLSEDWLLCGGGPRLSLWHLRSLDVTTAFQLDDSGIHVAMFYDDRIMAGGASPYFYNLSYTGDTYAQIPSSSISVYTAVFQETPLKVMCMAGSSCKIDLCTNFSYRDQILTFAS</sequence>
<dbReference type="Pfam" id="PF00400">
    <property type="entry name" value="WD40"/>
    <property type="match status" value="1"/>
</dbReference>
<dbReference type="GO" id="GO:0000346">
    <property type="term" value="C:transcription export complex"/>
    <property type="evidence" value="ECO:0007669"/>
    <property type="project" value="TreeGrafter"/>
</dbReference>
<dbReference type="FunCoup" id="A0A067RKP7">
    <property type="interactions" value="975"/>
</dbReference>
<dbReference type="GO" id="GO:0006406">
    <property type="term" value="P:mRNA export from nucleus"/>
    <property type="evidence" value="ECO:0007669"/>
    <property type="project" value="TreeGrafter"/>
</dbReference>
<accession>A0A067RKP7</accession>
<dbReference type="EMBL" id="KK852620">
    <property type="protein sequence ID" value="KDR20074.1"/>
    <property type="molecule type" value="Genomic_DNA"/>
</dbReference>
<dbReference type="PROSITE" id="PS50082">
    <property type="entry name" value="WD_REPEATS_2"/>
    <property type="match status" value="1"/>
</dbReference>
<evidence type="ECO:0000256" key="3">
    <source>
        <dbReference type="ARBA" id="ARBA00022737"/>
    </source>
</evidence>
<dbReference type="Gene3D" id="2.130.10.10">
    <property type="entry name" value="YVTN repeat-like/Quinoprotein amine dehydrogenase"/>
    <property type="match status" value="1"/>
</dbReference>
<organism evidence="5 6">
    <name type="scientific">Zootermopsis nevadensis</name>
    <name type="common">Dampwood termite</name>
    <dbReference type="NCBI Taxonomy" id="136037"/>
    <lineage>
        <taxon>Eukaryota</taxon>
        <taxon>Metazoa</taxon>
        <taxon>Ecdysozoa</taxon>
        <taxon>Arthropoda</taxon>
        <taxon>Hexapoda</taxon>
        <taxon>Insecta</taxon>
        <taxon>Pterygota</taxon>
        <taxon>Neoptera</taxon>
        <taxon>Polyneoptera</taxon>
        <taxon>Dictyoptera</taxon>
        <taxon>Blattodea</taxon>
        <taxon>Blattoidea</taxon>
        <taxon>Termitoidae</taxon>
        <taxon>Termopsidae</taxon>
        <taxon>Zootermopsis</taxon>
    </lineage>
</organism>
<keyword evidence="3" id="KW-0677">Repeat</keyword>
<comment type="similarity">
    <text evidence="1">Belongs to the WD repeat THOC6 family.</text>
</comment>
<dbReference type="PANTHER" id="PTHR44411:SF1">
    <property type="entry name" value="THO COMPLEX SUBUNIT 6 HOMOLOG"/>
    <property type="match status" value="1"/>
</dbReference>
<gene>
    <name evidence="5" type="ORF">L798_05467</name>
</gene>
<proteinExistence type="inferred from homology"/>
<dbReference type="InParanoid" id="A0A067RKP7"/>
<dbReference type="PROSITE" id="PS50294">
    <property type="entry name" value="WD_REPEATS_REGION"/>
    <property type="match status" value="1"/>
</dbReference>
<dbReference type="InterPro" id="IPR036322">
    <property type="entry name" value="WD40_repeat_dom_sf"/>
</dbReference>
<dbReference type="GO" id="GO:0000347">
    <property type="term" value="C:THO complex"/>
    <property type="evidence" value="ECO:0007669"/>
    <property type="project" value="TreeGrafter"/>
</dbReference>
<feature type="repeat" description="WD" evidence="4">
    <location>
        <begin position="152"/>
        <end position="191"/>
    </location>
</feature>
<dbReference type="Proteomes" id="UP000027135">
    <property type="component" value="Unassembled WGS sequence"/>
</dbReference>
<evidence type="ECO:0000256" key="4">
    <source>
        <dbReference type="PROSITE-ProRule" id="PRU00221"/>
    </source>
</evidence>
<evidence type="ECO:0000256" key="2">
    <source>
        <dbReference type="ARBA" id="ARBA00022574"/>
    </source>
</evidence>
<dbReference type="InterPro" id="IPR019775">
    <property type="entry name" value="WD40_repeat_CS"/>
</dbReference>
<evidence type="ECO:0000313" key="6">
    <source>
        <dbReference type="Proteomes" id="UP000027135"/>
    </source>
</evidence>